<evidence type="ECO:0000313" key="1">
    <source>
        <dbReference type="EMBL" id="SVB93774.1"/>
    </source>
</evidence>
<proteinExistence type="predicted"/>
<sequence length="26" mass="2811">MYSQISYRSVMGGCLCAGVETNTVKL</sequence>
<gene>
    <name evidence="1" type="ORF">METZ01_LOCUS246628</name>
</gene>
<protein>
    <submittedName>
        <fullName evidence="1">Uncharacterized protein</fullName>
    </submittedName>
</protein>
<organism evidence="1">
    <name type="scientific">marine metagenome</name>
    <dbReference type="NCBI Taxonomy" id="408172"/>
    <lineage>
        <taxon>unclassified sequences</taxon>
        <taxon>metagenomes</taxon>
        <taxon>ecological metagenomes</taxon>
    </lineage>
</organism>
<name>A0A382I257_9ZZZZ</name>
<accession>A0A382I257</accession>
<reference evidence="1" key="1">
    <citation type="submission" date="2018-05" db="EMBL/GenBank/DDBJ databases">
        <authorList>
            <person name="Lanie J.A."/>
            <person name="Ng W.-L."/>
            <person name="Kazmierczak K.M."/>
            <person name="Andrzejewski T.M."/>
            <person name="Davidsen T.M."/>
            <person name="Wayne K.J."/>
            <person name="Tettelin H."/>
            <person name="Glass J.I."/>
            <person name="Rusch D."/>
            <person name="Podicherti R."/>
            <person name="Tsui H.-C.T."/>
            <person name="Winkler M.E."/>
        </authorList>
    </citation>
    <scope>NUCLEOTIDE SEQUENCE</scope>
</reference>
<dbReference type="AlphaFoldDB" id="A0A382I257"/>
<dbReference type="EMBL" id="UINC01064783">
    <property type="protein sequence ID" value="SVB93774.1"/>
    <property type="molecule type" value="Genomic_DNA"/>
</dbReference>
<feature type="non-terminal residue" evidence="1">
    <location>
        <position position="26"/>
    </location>
</feature>